<feature type="transmembrane region" description="Helical" evidence="4">
    <location>
        <begin position="12"/>
        <end position="37"/>
    </location>
</feature>
<evidence type="ECO:0000259" key="5">
    <source>
        <dbReference type="Pfam" id="PF07730"/>
    </source>
</evidence>
<evidence type="ECO:0000256" key="1">
    <source>
        <dbReference type="ARBA" id="ARBA00022679"/>
    </source>
</evidence>
<evidence type="ECO:0000256" key="2">
    <source>
        <dbReference type="ARBA" id="ARBA00022777"/>
    </source>
</evidence>
<dbReference type="Gene3D" id="6.10.250.2870">
    <property type="match status" value="1"/>
</dbReference>
<dbReference type="CDD" id="cd16917">
    <property type="entry name" value="HATPase_UhpB-NarQ-NarX-like"/>
    <property type="match status" value="1"/>
</dbReference>
<dbReference type="PANTHER" id="PTHR24421">
    <property type="entry name" value="NITRATE/NITRITE SENSOR PROTEIN NARX-RELATED"/>
    <property type="match status" value="1"/>
</dbReference>
<dbReference type="Proteomes" id="UP000530928">
    <property type="component" value="Unassembled WGS sequence"/>
</dbReference>
<keyword evidence="3" id="KW-0902">Two-component regulatory system</keyword>
<feature type="transmembrane region" description="Helical" evidence="4">
    <location>
        <begin position="74"/>
        <end position="92"/>
    </location>
</feature>
<evidence type="ECO:0000313" key="7">
    <source>
        <dbReference type="Proteomes" id="UP000530928"/>
    </source>
</evidence>
<gene>
    <name evidence="6" type="ORF">HNR30_005828</name>
</gene>
<dbReference type="GO" id="GO:0016020">
    <property type="term" value="C:membrane"/>
    <property type="evidence" value="ECO:0007669"/>
    <property type="project" value="InterPro"/>
</dbReference>
<proteinExistence type="predicted"/>
<evidence type="ECO:0000256" key="4">
    <source>
        <dbReference type="SAM" id="Phobius"/>
    </source>
</evidence>
<protein>
    <submittedName>
        <fullName evidence="6">Two-component system sensor histidine kinase DesK</fullName>
        <ecNumber evidence="6">2.7.13.3</ecNumber>
    </submittedName>
</protein>
<dbReference type="InterPro" id="IPR050482">
    <property type="entry name" value="Sensor_HK_TwoCompSys"/>
</dbReference>
<keyword evidence="7" id="KW-1185">Reference proteome</keyword>
<dbReference type="PANTHER" id="PTHR24421:SF63">
    <property type="entry name" value="SENSOR HISTIDINE KINASE DESK"/>
    <property type="match status" value="1"/>
</dbReference>
<keyword evidence="4" id="KW-0812">Transmembrane</keyword>
<evidence type="ECO:0000313" key="6">
    <source>
        <dbReference type="EMBL" id="MBA2894456.1"/>
    </source>
</evidence>
<organism evidence="6 7">
    <name type="scientific">Nonomuraea soli</name>
    <dbReference type="NCBI Taxonomy" id="1032476"/>
    <lineage>
        <taxon>Bacteria</taxon>
        <taxon>Bacillati</taxon>
        <taxon>Actinomycetota</taxon>
        <taxon>Actinomycetes</taxon>
        <taxon>Streptosporangiales</taxon>
        <taxon>Streptosporangiaceae</taxon>
        <taxon>Nonomuraea</taxon>
    </lineage>
</organism>
<keyword evidence="4" id="KW-0472">Membrane</keyword>
<feature type="domain" description="Signal transduction histidine kinase subgroup 3 dimerisation and phosphoacceptor" evidence="5">
    <location>
        <begin position="190"/>
        <end position="246"/>
    </location>
</feature>
<dbReference type="EC" id="2.7.13.3" evidence="6"/>
<sequence length="365" mass="39459">MAARPHVARRILVYWMDAVIVFIAIASIISLFGLLALKEITPGQALIAGLLQLFVYAGFPWTLRVAFDNKPAPVTLLALMTVASLAVTLGFPAGGYGAASWDILPWFMLSAVGLFLRLRVTLAVGAVSVVLFTVVMHLRTGEAWWWLLTLSTIMAVVMVGAMWLWLWLWRTIREAYESKEAKASLAVAEERLRFSRDLHDLLGRSLVLLSLRSELAAKLGSTEEMLQVHRLAGEALSQLHVTAAGLSALDLEEELAQARAALAGMGADCLVQARTAELPAASRALLAWVVREGTTNILKHSTATRCHIRLDAGRLEIRNDGVRHASQAGGSGLHGLAERISVAGGSLDAHHVGRDEFVLTATVPA</sequence>
<keyword evidence="4" id="KW-1133">Transmembrane helix</keyword>
<keyword evidence="2 6" id="KW-0418">Kinase</keyword>
<accession>A0A7W0CNJ7</accession>
<evidence type="ECO:0000256" key="3">
    <source>
        <dbReference type="ARBA" id="ARBA00023012"/>
    </source>
</evidence>
<dbReference type="GO" id="GO:0000155">
    <property type="term" value="F:phosphorelay sensor kinase activity"/>
    <property type="evidence" value="ECO:0007669"/>
    <property type="project" value="InterPro"/>
</dbReference>
<feature type="transmembrane region" description="Helical" evidence="4">
    <location>
        <begin position="144"/>
        <end position="169"/>
    </location>
</feature>
<dbReference type="InterPro" id="IPR011712">
    <property type="entry name" value="Sig_transdc_His_kin_sub3_dim/P"/>
</dbReference>
<feature type="transmembrane region" description="Helical" evidence="4">
    <location>
        <begin position="121"/>
        <end position="138"/>
    </location>
</feature>
<dbReference type="GO" id="GO:0046983">
    <property type="term" value="F:protein dimerization activity"/>
    <property type="evidence" value="ECO:0007669"/>
    <property type="project" value="InterPro"/>
</dbReference>
<name>A0A7W0CNJ7_9ACTN</name>
<dbReference type="RefSeq" id="WP_181613223.1">
    <property type="nucleotide sequence ID" value="NZ_BAABAM010000004.1"/>
</dbReference>
<comment type="caution">
    <text evidence="6">The sequence shown here is derived from an EMBL/GenBank/DDBJ whole genome shotgun (WGS) entry which is preliminary data.</text>
</comment>
<keyword evidence="1 6" id="KW-0808">Transferase</keyword>
<feature type="transmembrane region" description="Helical" evidence="4">
    <location>
        <begin position="43"/>
        <end position="62"/>
    </location>
</feature>
<dbReference type="AlphaFoldDB" id="A0A7W0CNJ7"/>
<reference evidence="6 7" key="1">
    <citation type="submission" date="2020-07" db="EMBL/GenBank/DDBJ databases">
        <title>Genomic Encyclopedia of Type Strains, Phase IV (KMG-IV): sequencing the most valuable type-strain genomes for metagenomic binning, comparative biology and taxonomic classification.</title>
        <authorList>
            <person name="Goeker M."/>
        </authorList>
    </citation>
    <scope>NUCLEOTIDE SEQUENCE [LARGE SCALE GENOMIC DNA]</scope>
    <source>
        <strain evidence="6 7">DSM 45533</strain>
    </source>
</reference>
<dbReference type="Pfam" id="PF07730">
    <property type="entry name" value="HisKA_3"/>
    <property type="match status" value="1"/>
</dbReference>
<dbReference type="EMBL" id="JACDUR010000006">
    <property type="protein sequence ID" value="MBA2894456.1"/>
    <property type="molecule type" value="Genomic_DNA"/>
</dbReference>